<dbReference type="InterPro" id="IPR002110">
    <property type="entry name" value="Ankyrin_rpt"/>
</dbReference>
<dbReference type="Gene3D" id="1.25.40.20">
    <property type="entry name" value="Ankyrin repeat-containing domain"/>
    <property type="match status" value="1"/>
</dbReference>
<gene>
    <name evidence="4" type="ORF">H257_10678</name>
</gene>
<dbReference type="GO" id="GO:0005634">
    <property type="term" value="C:nucleus"/>
    <property type="evidence" value="ECO:0007669"/>
    <property type="project" value="TreeGrafter"/>
</dbReference>
<organism evidence="4">
    <name type="scientific">Aphanomyces astaci</name>
    <name type="common">Crayfish plague agent</name>
    <dbReference type="NCBI Taxonomy" id="112090"/>
    <lineage>
        <taxon>Eukaryota</taxon>
        <taxon>Sar</taxon>
        <taxon>Stramenopiles</taxon>
        <taxon>Oomycota</taxon>
        <taxon>Saprolegniomycetes</taxon>
        <taxon>Saprolegniales</taxon>
        <taxon>Verrucalvaceae</taxon>
        <taxon>Aphanomyces</taxon>
    </lineage>
</organism>
<dbReference type="InterPro" id="IPR036770">
    <property type="entry name" value="Ankyrin_rpt-contain_sf"/>
</dbReference>
<reference evidence="4" key="1">
    <citation type="submission" date="2013-12" db="EMBL/GenBank/DDBJ databases">
        <title>The Genome Sequence of Aphanomyces astaci APO3.</title>
        <authorList>
            <consortium name="The Broad Institute Genomics Platform"/>
            <person name="Russ C."/>
            <person name="Tyler B."/>
            <person name="van West P."/>
            <person name="Dieguez-Uribeondo J."/>
            <person name="Young S.K."/>
            <person name="Zeng Q."/>
            <person name="Gargeya S."/>
            <person name="Fitzgerald M."/>
            <person name="Abouelleil A."/>
            <person name="Alvarado L."/>
            <person name="Chapman S.B."/>
            <person name="Gainer-Dewar J."/>
            <person name="Goldberg J."/>
            <person name="Griggs A."/>
            <person name="Gujja S."/>
            <person name="Hansen M."/>
            <person name="Howarth C."/>
            <person name="Imamovic A."/>
            <person name="Ireland A."/>
            <person name="Larimer J."/>
            <person name="McCowan C."/>
            <person name="Murphy C."/>
            <person name="Pearson M."/>
            <person name="Poon T.W."/>
            <person name="Priest M."/>
            <person name="Roberts A."/>
            <person name="Saif S."/>
            <person name="Shea T."/>
            <person name="Sykes S."/>
            <person name="Wortman J."/>
            <person name="Nusbaum C."/>
            <person name="Birren B."/>
        </authorList>
    </citation>
    <scope>NUCLEOTIDE SEQUENCE [LARGE SCALE GENOMIC DNA]</scope>
    <source>
        <strain evidence="4">APO3</strain>
    </source>
</reference>
<proteinExistence type="predicted"/>
<dbReference type="GO" id="GO:0061629">
    <property type="term" value="F:RNA polymerase II-specific DNA-binding transcription factor binding"/>
    <property type="evidence" value="ECO:0007669"/>
    <property type="project" value="TreeGrafter"/>
</dbReference>
<evidence type="ECO:0000256" key="2">
    <source>
        <dbReference type="ARBA" id="ARBA00023043"/>
    </source>
</evidence>
<dbReference type="PROSITE" id="PS50297">
    <property type="entry name" value="ANK_REP_REGION"/>
    <property type="match status" value="1"/>
</dbReference>
<dbReference type="AlphaFoldDB" id="W4G748"/>
<protein>
    <submittedName>
        <fullName evidence="4">Uncharacterized protein</fullName>
    </submittedName>
</protein>
<keyword evidence="2 3" id="KW-0040">ANK repeat</keyword>
<dbReference type="Pfam" id="PF12796">
    <property type="entry name" value="Ank_2"/>
    <property type="match status" value="1"/>
</dbReference>
<evidence type="ECO:0000313" key="4">
    <source>
        <dbReference type="EMBL" id="ETV75086.1"/>
    </source>
</evidence>
<dbReference type="GeneID" id="20812674"/>
<dbReference type="SMART" id="SM00248">
    <property type="entry name" value="ANK"/>
    <property type="match status" value="2"/>
</dbReference>
<dbReference type="SUPFAM" id="SSF48403">
    <property type="entry name" value="Ankyrin repeat"/>
    <property type="match status" value="1"/>
</dbReference>
<dbReference type="PROSITE" id="PS50088">
    <property type="entry name" value="ANK_REPEAT"/>
    <property type="match status" value="1"/>
</dbReference>
<keyword evidence="1" id="KW-0677">Repeat</keyword>
<dbReference type="PANTHER" id="PTHR24126">
    <property type="entry name" value="ANKYRIN REPEAT, PH AND SEC7 DOMAIN CONTAINING PROTEIN SECG-RELATED"/>
    <property type="match status" value="1"/>
</dbReference>
<dbReference type="VEuPathDB" id="FungiDB:H257_10678"/>
<dbReference type="EMBL" id="KI913142">
    <property type="protein sequence ID" value="ETV75086.1"/>
    <property type="molecule type" value="Genomic_DNA"/>
</dbReference>
<dbReference type="PANTHER" id="PTHR24126:SF68">
    <property type="entry name" value="ANKYRIN REPEAT AND SOCS BOX CONTAINING 18"/>
    <property type="match status" value="1"/>
</dbReference>
<dbReference type="OrthoDB" id="97460at2759"/>
<feature type="repeat" description="ANK" evidence="3">
    <location>
        <begin position="143"/>
        <end position="175"/>
    </location>
</feature>
<evidence type="ECO:0000256" key="1">
    <source>
        <dbReference type="ARBA" id="ARBA00022737"/>
    </source>
</evidence>
<name>W4G748_APHAT</name>
<evidence type="ECO:0000256" key="3">
    <source>
        <dbReference type="PROSITE-ProRule" id="PRU00023"/>
    </source>
</evidence>
<sequence>MASAGVFAFSRTVQEEMDWMEAMRRANPDAAEDVLSNSRLFVELAAEGEVRSMAEIVADVDGQLQNNVLCYYFVKMFQVASSRRRMDVLKYMLDHGFDAHHAFVKDTLHRVIDAAASDDEDTLQPVLHLLLAHMDVNFQRQGDLFTPLHVACAKNFYGVASLLLLYGADVNAIAADDLMPLNCAERCVASPQNDAMTNSNTLVELLKKHGARPTWRRQQPAQVPATQPDQTVDLSSQFKVLSFSSHNFDALSSTGLMFTTHDTD</sequence>
<accession>W4G748</accession>
<dbReference type="GO" id="GO:0006357">
    <property type="term" value="P:regulation of transcription by RNA polymerase II"/>
    <property type="evidence" value="ECO:0007669"/>
    <property type="project" value="TreeGrafter"/>
</dbReference>
<dbReference type="RefSeq" id="XP_009835589.1">
    <property type="nucleotide sequence ID" value="XM_009837287.1"/>
</dbReference>